<protein>
    <submittedName>
        <fullName evidence="1">Uncharacterized protein</fullName>
    </submittedName>
</protein>
<dbReference type="RefSeq" id="WP_343771474.1">
    <property type="nucleotide sequence ID" value="NZ_BAAACF010000012.1"/>
</dbReference>
<dbReference type="Proteomes" id="UP001500339">
    <property type="component" value="Unassembled WGS sequence"/>
</dbReference>
<accession>A0ABP3UDC9</accession>
<name>A0ABP3UDC9_9CLOT</name>
<gene>
    <name evidence="1" type="ORF">GCM10008905_32810</name>
</gene>
<dbReference type="EMBL" id="BAAACF010000012">
    <property type="protein sequence ID" value="GAA0730944.1"/>
    <property type="molecule type" value="Genomic_DNA"/>
</dbReference>
<sequence>MLHGDDKQLKARARDMLIDGKTFDEIKKATGLRPKTVKRIQAEIAKRF</sequence>
<evidence type="ECO:0000313" key="2">
    <source>
        <dbReference type="Proteomes" id="UP001500339"/>
    </source>
</evidence>
<organism evidence="1 2">
    <name type="scientific">Clostridium malenominatum</name>
    <dbReference type="NCBI Taxonomy" id="1539"/>
    <lineage>
        <taxon>Bacteria</taxon>
        <taxon>Bacillati</taxon>
        <taxon>Bacillota</taxon>
        <taxon>Clostridia</taxon>
        <taxon>Eubacteriales</taxon>
        <taxon>Clostridiaceae</taxon>
        <taxon>Clostridium</taxon>
    </lineage>
</organism>
<keyword evidence="2" id="KW-1185">Reference proteome</keyword>
<comment type="caution">
    <text evidence="1">The sequence shown here is derived from an EMBL/GenBank/DDBJ whole genome shotgun (WGS) entry which is preliminary data.</text>
</comment>
<proteinExistence type="predicted"/>
<reference evidence="2" key="1">
    <citation type="journal article" date="2019" name="Int. J. Syst. Evol. Microbiol.">
        <title>The Global Catalogue of Microorganisms (GCM) 10K type strain sequencing project: providing services to taxonomists for standard genome sequencing and annotation.</title>
        <authorList>
            <consortium name="The Broad Institute Genomics Platform"/>
            <consortium name="The Broad Institute Genome Sequencing Center for Infectious Disease"/>
            <person name="Wu L."/>
            <person name="Ma J."/>
        </authorList>
    </citation>
    <scope>NUCLEOTIDE SEQUENCE [LARGE SCALE GENOMIC DNA]</scope>
    <source>
        <strain evidence="2">JCM 1405</strain>
    </source>
</reference>
<evidence type="ECO:0000313" key="1">
    <source>
        <dbReference type="EMBL" id="GAA0730944.1"/>
    </source>
</evidence>